<evidence type="ECO:0000313" key="1">
    <source>
        <dbReference type="EMBL" id="EHJ91173.1"/>
    </source>
</evidence>
<organism evidence="1 2">
    <name type="scientific">Vreelandella boliviensis LC1</name>
    <dbReference type="NCBI Taxonomy" id="1072583"/>
    <lineage>
        <taxon>Bacteria</taxon>
        <taxon>Pseudomonadati</taxon>
        <taxon>Pseudomonadota</taxon>
        <taxon>Gammaproteobacteria</taxon>
        <taxon>Oceanospirillales</taxon>
        <taxon>Halomonadaceae</taxon>
        <taxon>Vreelandella</taxon>
    </lineage>
</organism>
<proteinExistence type="predicted"/>
<gene>
    <name evidence="1" type="ORF">KUC_3616</name>
</gene>
<name>A0A7U9BXU1_9GAMM</name>
<sequence>MPFTPILQRRIIIKGKARAYQSNDVDAGAMFRQCGKR</sequence>
<reference evidence="1 2" key="1">
    <citation type="submission" date="2011-10" db="EMBL/GenBank/DDBJ databases">
        <authorList>
            <person name="Quillaguamn J."/>
            <person name="Guzmn D."/>
            <person name="Balderrama-Subieta A."/>
            <person name="Cardona-Ortuo C."/>
            <person name="Guevara-Martnez M."/>
            <person name="Callisaya-Quispe N."/>
        </authorList>
    </citation>
    <scope>NUCLEOTIDE SEQUENCE [LARGE SCALE GENOMIC DNA]</scope>
    <source>
        <strain evidence="1 2">LC1</strain>
    </source>
</reference>
<dbReference type="EMBL" id="JH393260">
    <property type="protein sequence ID" value="EHJ91173.1"/>
    <property type="molecule type" value="Genomic_DNA"/>
</dbReference>
<accession>A0A7U9BXU1</accession>
<protein>
    <submittedName>
        <fullName evidence="1">Uncharacterized protein</fullName>
    </submittedName>
</protein>
<dbReference type="AlphaFoldDB" id="A0A7U9BXU1"/>
<evidence type="ECO:0000313" key="2">
    <source>
        <dbReference type="Proteomes" id="UP000005756"/>
    </source>
</evidence>
<dbReference type="Proteomes" id="UP000005756">
    <property type="component" value="Unassembled WGS sequence"/>
</dbReference>